<dbReference type="AlphaFoldDB" id="A0A7D3ZI71"/>
<dbReference type="Proteomes" id="UP000501240">
    <property type="component" value="Chromosome"/>
</dbReference>
<accession>A0A7D3ZI71</accession>
<protein>
    <submittedName>
        <fullName evidence="1">Uncharacterized protein</fullName>
    </submittedName>
</protein>
<organism evidence="1 2">
    <name type="scientific">Actinomadura verrucosospora</name>
    <dbReference type="NCBI Taxonomy" id="46165"/>
    <lineage>
        <taxon>Bacteria</taxon>
        <taxon>Bacillati</taxon>
        <taxon>Actinomycetota</taxon>
        <taxon>Actinomycetes</taxon>
        <taxon>Streptosporangiales</taxon>
        <taxon>Thermomonosporaceae</taxon>
        <taxon>Actinomadura</taxon>
    </lineage>
</organism>
<evidence type="ECO:0000313" key="2">
    <source>
        <dbReference type="Proteomes" id="UP000501240"/>
    </source>
</evidence>
<evidence type="ECO:0000313" key="1">
    <source>
        <dbReference type="EMBL" id="QKG18722.1"/>
    </source>
</evidence>
<keyword evidence="2" id="KW-1185">Reference proteome</keyword>
<gene>
    <name evidence="1" type="ORF">ACTIVE_0356</name>
</gene>
<name>A0A7D3ZI71_ACTVE</name>
<proteinExistence type="predicted"/>
<reference evidence="1 2" key="1">
    <citation type="submission" date="2020-05" db="EMBL/GenBank/DDBJ databases">
        <title>Actinomadura verrucosospora NRRL-B18236 (PFL_A860) Genome sequencing and assembly.</title>
        <authorList>
            <person name="Samborskyy M."/>
        </authorList>
    </citation>
    <scope>NUCLEOTIDE SEQUENCE [LARGE SCALE GENOMIC DNA]</scope>
    <source>
        <strain evidence="1 2">NRRL:B18236</strain>
    </source>
</reference>
<sequence length="63" mass="6616">MIQLTVIDSVALSLHSRRLVAVQVCRRLVLEVIAGGMALDAMGDVAGDIERDIAADVLDGLLG</sequence>
<dbReference type="EMBL" id="CP053892">
    <property type="protein sequence ID" value="QKG18722.1"/>
    <property type="molecule type" value="Genomic_DNA"/>
</dbReference>